<dbReference type="GO" id="GO:0005452">
    <property type="term" value="F:solute:inorganic anion antiporter activity"/>
    <property type="evidence" value="ECO:0007669"/>
    <property type="project" value="InterPro"/>
</dbReference>
<comment type="similarity">
    <text evidence="2">Belongs to the glycosyl hydrolase 43 family.</text>
</comment>
<dbReference type="GO" id="GO:0004553">
    <property type="term" value="F:hydrolase activity, hydrolyzing O-glycosyl compounds"/>
    <property type="evidence" value="ECO:0007669"/>
    <property type="project" value="InterPro"/>
</dbReference>
<proteinExistence type="inferred from homology"/>
<keyword evidence="12" id="KW-1185">Reference proteome</keyword>
<dbReference type="Proteomes" id="UP000232875">
    <property type="component" value="Unassembled WGS sequence"/>
</dbReference>
<evidence type="ECO:0000256" key="1">
    <source>
        <dbReference type="ARBA" id="ARBA00004141"/>
    </source>
</evidence>
<dbReference type="EMBL" id="KZ454988">
    <property type="protein sequence ID" value="PKI85079.1"/>
    <property type="molecule type" value="Genomic_DNA"/>
</dbReference>
<feature type="region of interest" description="Disordered" evidence="8">
    <location>
        <begin position="609"/>
        <end position="648"/>
    </location>
</feature>
<feature type="domain" description="Bicarbonate transporter-like transmembrane" evidence="10">
    <location>
        <begin position="70"/>
        <end position="249"/>
    </location>
</feature>
<evidence type="ECO:0000256" key="4">
    <source>
        <dbReference type="ARBA" id="ARBA00022801"/>
    </source>
</evidence>
<feature type="transmembrane region" description="Helical" evidence="9">
    <location>
        <begin position="187"/>
        <end position="208"/>
    </location>
</feature>
<protein>
    <recommendedName>
        <fullName evidence="10">Bicarbonate transporter-like transmembrane domain-containing protein</fullName>
    </recommendedName>
</protein>
<evidence type="ECO:0000256" key="3">
    <source>
        <dbReference type="ARBA" id="ARBA00022692"/>
    </source>
</evidence>
<accession>A0A2N1JEV6</accession>
<dbReference type="Pfam" id="PF00955">
    <property type="entry name" value="HCO3_cotransp"/>
    <property type="match status" value="3"/>
</dbReference>
<keyword evidence="4" id="KW-0378">Hydrolase</keyword>
<evidence type="ECO:0000259" key="10">
    <source>
        <dbReference type="Pfam" id="PF00955"/>
    </source>
</evidence>
<dbReference type="OrthoDB" id="1735926at2759"/>
<dbReference type="GO" id="GO:0006820">
    <property type="term" value="P:monoatomic anion transport"/>
    <property type="evidence" value="ECO:0007669"/>
    <property type="project" value="InterPro"/>
</dbReference>
<gene>
    <name evidence="11" type="ORF">MVES_001137</name>
</gene>
<dbReference type="InterPro" id="IPR003020">
    <property type="entry name" value="HCO3_transpt_euk"/>
</dbReference>
<dbReference type="InterPro" id="IPR011531">
    <property type="entry name" value="HCO3_transpt-like_TM_dom"/>
</dbReference>
<dbReference type="PANTHER" id="PTHR11453">
    <property type="entry name" value="ANION EXCHANGE PROTEIN"/>
    <property type="match status" value="1"/>
</dbReference>
<dbReference type="GO" id="GO:0005886">
    <property type="term" value="C:plasma membrane"/>
    <property type="evidence" value="ECO:0007669"/>
    <property type="project" value="TreeGrafter"/>
</dbReference>
<dbReference type="CDD" id="cd18820">
    <property type="entry name" value="GH43_LbAraf43-like"/>
    <property type="match status" value="1"/>
</dbReference>
<dbReference type="AlphaFoldDB" id="A0A2N1JEV6"/>
<feature type="region of interest" description="Disordered" evidence="8">
    <location>
        <begin position="667"/>
        <end position="686"/>
    </location>
</feature>
<evidence type="ECO:0000256" key="6">
    <source>
        <dbReference type="ARBA" id="ARBA00023136"/>
    </source>
</evidence>
<feature type="domain" description="Bicarbonate transporter-like transmembrane" evidence="10">
    <location>
        <begin position="459"/>
        <end position="600"/>
    </location>
</feature>
<feature type="domain" description="Bicarbonate transporter-like transmembrane" evidence="10">
    <location>
        <begin position="262"/>
        <end position="426"/>
    </location>
</feature>
<feature type="transmembrane region" description="Helical" evidence="9">
    <location>
        <begin position="133"/>
        <end position="157"/>
    </location>
</feature>
<keyword evidence="6 9" id="KW-0472">Membrane</keyword>
<dbReference type="GO" id="GO:0046713">
    <property type="term" value="P:borate transport"/>
    <property type="evidence" value="ECO:0007669"/>
    <property type="project" value="TreeGrafter"/>
</dbReference>
<dbReference type="Pfam" id="PF04616">
    <property type="entry name" value="Glyco_hydro_43"/>
    <property type="match status" value="1"/>
</dbReference>
<comment type="subcellular location">
    <subcellularLocation>
        <location evidence="1">Membrane</location>
        <topology evidence="1">Multi-pass membrane protein</topology>
    </subcellularLocation>
</comment>
<feature type="region of interest" description="Disordered" evidence="8">
    <location>
        <begin position="30"/>
        <end position="54"/>
    </location>
</feature>
<dbReference type="Gene3D" id="2.115.10.20">
    <property type="entry name" value="Glycosyl hydrolase domain, family 43"/>
    <property type="match status" value="1"/>
</dbReference>
<dbReference type="GO" id="GO:0005975">
    <property type="term" value="P:carbohydrate metabolic process"/>
    <property type="evidence" value="ECO:0007669"/>
    <property type="project" value="InterPro"/>
</dbReference>
<feature type="transmembrane region" description="Helical" evidence="9">
    <location>
        <begin position="545"/>
        <end position="578"/>
    </location>
</feature>
<evidence type="ECO:0000313" key="11">
    <source>
        <dbReference type="EMBL" id="PKI85079.1"/>
    </source>
</evidence>
<dbReference type="PANTHER" id="PTHR11453:SF38">
    <property type="entry name" value="ANION TRANSPORTER (EUROFUNG)"/>
    <property type="match status" value="1"/>
</dbReference>
<feature type="compositionally biased region" description="Polar residues" evidence="8">
    <location>
        <begin position="34"/>
        <end position="43"/>
    </location>
</feature>
<evidence type="ECO:0000313" key="12">
    <source>
        <dbReference type="Proteomes" id="UP000232875"/>
    </source>
</evidence>
<dbReference type="GO" id="GO:0050801">
    <property type="term" value="P:monoatomic ion homeostasis"/>
    <property type="evidence" value="ECO:0007669"/>
    <property type="project" value="TreeGrafter"/>
</dbReference>
<dbReference type="Gene3D" id="1.10.287.570">
    <property type="entry name" value="Helical hairpin bin"/>
    <property type="match status" value="1"/>
</dbReference>
<dbReference type="InterPro" id="IPR006710">
    <property type="entry name" value="Glyco_hydro_43"/>
</dbReference>
<sequence>MYAAKRRAPADTDTSRASSISVHTHAFDTHRRVSNAQTEACTSNERKKHAKPFASDTPWPERSWLYELFPFRGMWNDVRRRLPYYLSDWYDGLRPANLTIMTISVVQIFFINLIPAIAYVLDMYDRTDGSYGVNEVILASALACFVFSVFSCQPLTFVGVTGLTNLMNYTVYDIAHKHYGLDRMDYLRLQCWMAIWAAGFHFLIAAFNMCDYTRFITDMTSTTFGLYVGVIYVEKGVELLVREFSPAPLDNATGWFSVSIAILFCVTVYYATLLEASSYLPFSVRHVIGKLAFAAGCIFWTGFSQIPGHTLKEVPVSRLPITRSFFPTLNRAWVVDFWESDVRWVFVGAPLGFLLTLLFYFDHNVSSVMAQARKYPITKPAGFHWDFFLLGITTLVSGILGLPMPNGLVPQAPFNTDSLTEYNQADAADTDAIGSRYIPAPWTNASMLHTTYFPQLIITRTVQQRLSHFVIFLLTIGAMTRPILVALGTMPRAVFAGVFLLVGWGSIESNPIVLRTLLLLQDPRAVRIPEKDRPAHMQIPRKRILCFVAIQWVFFGLTIAISQTIAAIGFPVLIIFMIPCRVYLIPKLFTQEELDVLDARTADAPAVMASLGPDAPPHDPTDRTCATKGRNMKPATTTYTPPDLTRNWPTPLADNGDARHGSRLVETFDTDSQEGDALPSADAPRPKHPWMIQWKDNFLLTFTLGNRIEIWSSRNAENFKHCEKTLIWRPDGSGWAPGIWAPELHNLNGVWYVYFSGEKPGQGAASHRTLVLRSRSQDPLDAKAWEFMGPLHGVPDHWAIDATVFCLGQDMYCCYSGWPVGDNSDTEQDLFLVKLSDPLHAISDTLTVISRPTLPWERPDGGKRGVNEGPTFVKLNGFVGIVYSAHGSWTYEYKLGLLALVGNNPLDPNAWKKRNDPLLSCDPKRGGPYGPGHASFIPSTDGNQTLCIFHCTGKINDGWGNRKAHVMQLPASEFTLDAQTQCCSSGRKGGFVGKMINRIRSL</sequence>
<feature type="transmembrane region" description="Helical" evidence="9">
    <location>
        <begin position="382"/>
        <end position="402"/>
    </location>
</feature>
<dbReference type="SUPFAM" id="SSF75005">
    <property type="entry name" value="Arabinanase/levansucrase/invertase"/>
    <property type="match status" value="1"/>
</dbReference>
<keyword evidence="7" id="KW-0326">Glycosidase</keyword>
<evidence type="ECO:0000256" key="8">
    <source>
        <dbReference type="SAM" id="MobiDB-lite"/>
    </source>
</evidence>
<evidence type="ECO:0000256" key="5">
    <source>
        <dbReference type="ARBA" id="ARBA00022989"/>
    </source>
</evidence>
<feature type="transmembrane region" description="Helical" evidence="9">
    <location>
        <begin position="284"/>
        <end position="303"/>
    </location>
</feature>
<organism evidence="11 12">
    <name type="scientific">Malassezia vespertilionis</name>
    <dbReference type="NCBI Taxonomy" id="2020962"/>
    <lineage>
        <taxon>Eukaryota</taxon>
        <taxon>Fungi</taxon>
        <taxon>Dikarya</taxon>
        <taxon>Basidiomycota</taxon>
        <taxon>Ustilaginomycotina</taxon>
        <taxon>Malasseziomycetes</taxon>
        <taxon>Malasseziales</taxon>
        <taxon>Malasseziaceae</taxon>
        <taxon>Malassezia</taxon>
    </lineage>
</organism>
<keyword evidence="3 9" id="KW-0812">Transmembrane</keyword>
<keyword evidence="5 9" id="KW-1133">Transmembrane helix</keyword>
<feature type="transmembrane region" description="Helical" evidence="9">
    <location>
        <begin position="98"/>
        <end position="121"/>
    </location>
</feature>
<reference evidence="11 12" key="1">
    <citation type="submission" date="2017-10" db="EMBL/GenBank/DDBJ databases">
        <title>A novel species of cold-tolerant Malassezia isolated from bats.</title>
        <authorList>
            <person name="Lorch J.M."/>
            <person name="Palmer J.M."/>
            <person name="Vanderwolf K.J."/>
            <person name="Schmidt K.Z."/>
            <person name="Verant M.L."/>
            <person name="Weller T.J."/>
            <person name="Blehert D.S."/>
        </authorList>
    </citation>
    <scope>NUCLEOTIDE SEQUENCE [LARGE SCALE GENOMIC DNA]</scope>
    <source>
        <strain evidence="11 12">NWHC:44797-103</strain>
    </source>
</reference>
<evidence type="ECO:0000256" key="9">
    <source>
        <dbReference type="SAM" id="Phobius"/>
    </source>
</evidence>
<evidence type="ECO:0000256" key="7">
    <source>
        <dbReference type="ARBA" id="ARBA00023295"/>
    </source>
</evidence>
<feature type="transmembrane region" description="Helical" evidence="9">
    <location>
        <begin position="253"/>
        <end position="272"/>
    </location>
</feature>
<dbReference type="STRING" id="2020962.A0A2N1JEV6"/>
<dbReference type="InterPro" id="IPR023296">
    <property type="entry name" value="Glyco_hydro_beta-prop_sf"/>
</dbReference>
<evidence type="ECO:0000256" key="2">
    <source>
        <dbReference type="ARBA" id="ARBA00009865"/>
    </source>
</evidence>
<name>A0A2N1JEV6_9BASI</name>
<feature type="transmembrane region" description="Helical" evidence="9">
    <location>
        <begin position="342"/>
        <end position="361"/>
    </location>
</feature>